<name>A0A1M6B151_9FLAO</name>
<evidence type="ECO:0000313" key="3">
    <source>
        <dbReference type="EMBL" id="SHI42455.1"/>
    </source>
</evidence>
<keyword evidence="1" id="KW-1133">Transmembrane helix</keyword>
<proteinExistence type="predicted"/>
<sequence>METQRKTAIVLGATGLTGGILLRLLLQDDRYEKIKLFSRSSTGLVDKKIEEHLGNLMQLEQFEADFTGDEVFCCIGTTKSKTPQKEMYRKIDYGIPVAAAKLCAQNGISGFLVISSMGANAKSRVFYNRLKGEMEEAVLREDLKNTYIFRPSLIGGKREEKRLGEWVFKQLMKGVNLVLAGPLEKYRSIDPETIAKAMVIVANRGYSRSIIESDKIHQIASGDRD</sequence>
<dbReference type="PANTHER" id="PTHR14097">
    <property type="entry name" value="OXIDOREDUCTASE HTATIP2"/>
    <property type="match status" value="1"/>
</dbReference>
<dbReference type="OrthoDB" id="9798632at2"/>
<dbReference type="Pfam" id="PF13460">
    <property type="entry name" value="NAD_binding_10"/>
    <property type="match status" value="1"/>
</dbReference>
<dbReference type="InterPro" id="IPR036291">
    <property type="entry name" value="NAD(P)-bd_dom_sf"/>
</dbReference>
<dbReference type="Gene3D" id="3.40.50.720">
    <property type="entry name" value="NAD(P)-binding Rossmann-like Domain"/>
    <property type="match status" value="1"/>
</dbReference>
<keyword evidence="1" id="KW-0812">Transmembrane</keyword>
<evidence type="ECO:0000259" key="2">
    <source>
        <dbReference type="Pfam" id="PF13460"/>
    </source>
</evidence>
<dbReference type="EMBL" id="FQYU01000001">
    <property type="protein sequence ID" value="SHI42455.1"/>
    <property type="molecule type" value="Genomic_DNA"/>
</dbReference>
<accession>A0A1M6B151</accession>
<dbReference type="Proteomes" id="UP000184543">
    <property type="component" value="Unassembled WGS sequence"/>
</dbReference>
<dbReference type="SUPFAM" id="SSF51735">
    <property type="entry name" value="NAD(P)-binding Rossmann-fold domains"/>
    <property type="match status" value="1"/>
</dbReference>
<dbReference type="AlphaFoldDB" id="A0A1M6B151"/>
<organism evidence="3 4">
    <name type="scientific">Pseudozobellia thermophila</name>
    <dbReference type="NCBI Taxonomy" id="192903"/>
    <lineage>
        <taxon>Bacteria</taxon>
        <taxon>Pseudomonadati</taxon>
        <taxon>Bacteroidota</taxon>
        <taxon>Flavobacteriia</taxon>
        <taxon>Flavobacteriales</taxon>
        <taxon>Flavobacteriaceae</taxon>
        <taxon>Pseudozobellia</taxon>
    </lineage>
</organism>
<evidence type="ECO:0000313" key="4">
    <source>
        <dbReference type="Proteomes" id="UP000184543"/>
    </source>
</evidence>
<keyword evidence="4" id="KW-1185">Reference proteome</keyword>
<dbReference type="STRING" id="192903.SAMN04488513_101251"/>
<evidence type="ECO:0000256" key="1">
    <source>
        <dbReference type="SAM" id="Phobius"/>
    </source>
</evidence>
<dbReference type="InterPro" id="IPR016040">
    <property type="entry name" value="NAD(P)-bd_dom"/>
</dbReference>
<reference evidence="4" key="1">
    <citation type="submission" date="2016-11" db="EMBL/GenBank/DDBJ databases">
        <authorList>
            <person name="Varghese N."/>
            <person name="Submissions S."/>
        </authorList>
    </citation>
    <scope>NUCLEOTIDE SEQUENCE [LARGE SCALE GENOMIC DNA]</scope>
    <source>
        <strain evidence="4">DSM 19858</strain>
    </source>
</reference>
<feature type="domain" description="NAD(P)-binding" evidence="2">
    <location>
        <begin position="12"/>
        <end position="141"/>
    </location>
</feature>
<dbReference type="PANTHER" id="PTHR14097:SF7">
    <property type="entry name" value="OXIDOREDUCTASE HTATIP2"/>
    <property type="match status" value="1"/>
</dbReference>
<gene>
    <name evidence="3" type="ORF">SAMN04488513_101251</name>
</gene>
<keyword evidence="1" id="KW-0472">Membrane</keyword>
<feature type="transmembrane region" description="Helical" evidence="1">
    <location>
        <begin position="6"/>
        <end position="26"/>
    </location>
</feature>
<dbReference type="RefSeq" id="WP_072987208.1">
    <property type="nucleotide sequence ID" value="NZ_FQYU01000001.1"/>
</dbReference>
<protein>
    <submittedName>
        <fullName evidence="3">NAD(P)H-binding</fullName>
    </submittedName>
</protein>